<dbReference type="PANTHER" id="PTHR21229">
    <property type="entry name" value="LUNG SEVEN TRANSMEMBRANE RECEPTOR"/>
    <property type="match status" value="1"/>
</dbReference>
<evidence type="ECO:0000256" key="3">
    <source>
        <dbReference type="ARBA" id="ARBA00022729"/>
    </source>
</evidence>
<dbReference type="EMBL" id="CM017633">
    <property type="protein sequence ID" value="TYH41804.1"/>
    <property type="molecule type" value="Genomic_DNA"/>
</dbReference>
<feature type="region of interest" description="Disordered" evidence="6">
    <location>
        <begin position="450"/>
        <end position="473"/>
    </location>
</feature>
<keyword evidence="5 7" id="KW-0472">Membrane</keyword>
<dbReference type="Proteomes" id="UP000322667">
    <property type="component" value="Chromosome D11"/>
</dbReference>
<feature type="compositionally biased region" description="Acidic residues" evidence="6">
    <location>
        <begin position="450"/>
        <end position="460"/>
    </location>
</feature>
<evidence type="ECO:0000256" key="4">
    <source>
        <dbReference type="ARBA" id="ARBA00022989"/>
    </source>
</evidence>
<gene>
    <name evidence="10" type="ORF">ES332_D11G019000v1</name>
</gene>
<feature type="transmembrane region" description="Helical" evidence="7">
    <location>
        <begin position="203"/>
        <end position="223"/>
    </location>
</feature>
<feature type="transmembrane region" description="Helical" evidence="7">
    <location>
        <begin position="230"/>
        <end position="248"/>
    </location>
</feature>
<sequence length="473" mass="54301">MTNQNEDISLFSSQISLGSTPKVLFSISPMGKMCRSFLLFLLISLFVSFGFAKIRFTKIRSNDRPIIPFDEFWFTHNGRLELNVSQITLSDNNPNLNFNNVGFFLCTRDAWLHVLQQLADAEISCVLHSSLVKIVSNFKTLNGKSSFNSVLPVKNADRYTLLFANCLSQVKVSMTVRSAMYNLKGNQNHRDYLSADETFLPKLYFLLSLVYFTLAGIWIYVLYKKRLTVFRIHFFMLIVVVLKALNLVSKAEDTLYIQQTGTAHGWDVPFYIFSSLKGIMLFTLIILIGTGWSLLKPYLQDKEKMVLTIVIPLQVVANIALVIFDETSPFSPYRVTWKSLFLLVDIICCCAMLLQIIWSIKNLREAAQTDGKAAVNLMKLTLFKQYYVMVICYIYSTLVAVYGLETITWGKYPWSSVLVGELATLVFYVFTGYKFKPQTYNPYFTIDDEEEEEEEEADDVEQLKLHDEEKIGQ</sequence>
<evidence type="ECO:0000256" key="6">
    <source>
        <dbReference type="SAM" id="MobiDB-lite"/>
    </source>
</evidence>
<dbReference type="PANTHER" id="PTHR21229:SF22">
    <property type="entry name" value="DBJ|BAA84809.1"/>
    <property type="match status" value="1"/>
</dbReference>
<keyword evidence="11" id="KW-1185">Reference proteome</keyword>
<dbReference type="InterPro" id="IPR009637">
    <property type="entry name" value="GPR107/GPR108-like"/>
</dbReference>
<feature type="transmembrane region" description="Helical" evidence="7">
    <location>
        <begin position="416"/>
        <end position="433"/>
    </location>
</feature>
<feature type="domain" description="GOST seven transmembrane" evidence="8">
    <location>
        <begin position="201"/>
        <end position="441"/>
    </location>
</feature>
<dbReference type="AlphaFoldDB" id="A0A5D2IGT2"/>
<feature type="transmembrane region" description="Helical" evidence="7">
    <location>
        <begin position="336"/>
        <end position="358"/>
    </location>
</feature>
<dbReference type="GO" id="GO:0016020">
    <property type="term" value="C:membrane"/>
    <property type="evidence" value="ECO:0007669"/>
    <property type="project" value="UniProtKB-SubCell"/>
</dbReference>
<feature type="compositionally biased region" description="Basic and acidic residues" evidence="6">
    <location>
        <begin position="461"/>
        <end position="473"/>
    </location>
</feature>
<evidence type="ECO:0000259" key="9">
    <source>
        <dbReference type="Pfam" id="PF21904"/>
    </source>
</evidence>
<feature type="transmembrane region" description="Helical" evidence="7">
    <location>
        <begin position="306"/>
        <end position="324"/>
    </location>
</feature>
<feature type="transmembrane region" description="Helical" evidence="7">
    <location>
        <begin position="37"/>
        <end position="56"/>
    </location>
</feature>
<evidence type="ECO:0000313" key="11">
    <source>
        <dbReference type="Proteomes" id="UP000322667"/>
    </source>
</evidence>
<evidence type="ECO:0000256" key="1">
    <source>
        <dbReference type="ARBA" id="ARBA00004141"/>
    </source>
</evidence>
<dbReference type="GO" id="GO:0005794">
    <property type="term" value="C:Golgi apparatus"/>
    <property type="evidence" value="ECO:0007669"/>
    <property type="project" value="TreeGrafter"/>
</dbReference>
<dbReference type="InterPro" id="IPR053937">
    <property type="entry name" value="GOST_TM"/>
</dbReference>
<dbReference type="InterPro" id="IPR054103">
    <property type="entry name" value="CAND6-7_N"/>
</dbReference>
<accession>A0A5D2IGT2</accession>
<evidence type="ECO:0000313" key="10">
    <source>
        <dbReference type="EMBL" id="TYH41804.1"/>
    </source>
</evidence>
<feature type="domain" description="CAND6/7 N-terminal" evidence="9">
    <location>
        <begin position="58"/>
        <end position="182"/>
    </location>
</feature>
<protein>
    <recommendedName>
        <fullName evidence="12">Intimal thickness related receptor IRP domain-containing protein</fullName>
    </recommendedName>
</protein>
<evidence type="ECO:0000256" key="5">
    <source>
        <dbReference type="ARBA" id="ARBA00023136"/>
    </source>
</evidence>
<reference evidence="10 11" key="1">
    <citation type="submission" date="2019-07" db="EMBL/GenBank/DDBJ databases">
        <title>WGS assembly of Gossypium tomentosum.</title>
        <authorList>
            <person name="Chen Z.J."/>
            <person name="Sreedasyam A."/>
            <person name="Ando A."/>
            <person name="Song Q."/>
            <person name="De L."/>
            <person name="Hulse-Kemp A."/>
            <person name="Ding M."/>
            <person name="Ye W."/>
            <person name="Kirkbride R."/>
            <person name="Jenkins J."/>
            <person name="Plott C."/>
            <person name="Lovell J."/>
            <person name="Lin Y.-M."/>
            <person name="Vaughn R."/>
            <person name="Liu B."/>
            <person name="Li W."/>
            <person name="Simpson S."/>
            <person name="Scheffler B."/>
            <person name="Saski C."/>
            <person name="Grover C."/>
            <person name="Hu G."/>
            <person name="Conover J."/>
            <person name="Carlson J."/>
            <person name="Shu S."/>
            <person name="Boston L."/>
            <person name="Williams M."/>
            <person name="Peterson D."/>
            <person name="Mcgee K."/>
            <person name="Jones D."/>
            <person name="Wendel J."/>
            <person name="Stelly D."/>
            <person name="Grimwood J."/>
            <person name="Schmutz J."/>
        </authorList>
    </citation>
    <scope>NUCLEOTIDE SEQUENCE [LARGE SCALE GENOMIC DNA]</scope>
    <source>
        <strain evidence="10">7179.01</strain>
    </source>
</reference>
<evidence type="ECO:0008006" key="12">
    <source>
        <dbReference type="Google" id="ProtNLM"/>
    </source>
</evidence>
<comment type="subcellular location">
    <subcellularLocation>
        <location evidence="1">Membrane</location>
        <topology evidence="1">Multi-pass membrane protein</topology>
    </subcellularLocation>
</comment>
<feature type="transmembrane region" description="Helical" evidence="7">
    <location>
        <begin position="386"/>
        <end position="404"/>
    </location>
</feature>
<evidence type="ECO:0000259" key="8">
    <source>
        <dbReference type="Pfam" id="PF06814"/>
    </source>
</evidence>
<dbReference type="Pfam" id="PF06814">
    <property type="entry name" value="GOST_TM"/>
    <property type="match status" value="1"/>
</dbReference>
<feature type="transmembrane region" description="Helical" evidence="7">
    <location>
        <begin position="268"/>
        <end position="294"/>
    </location>
</feature>
<dbReference type="Pfam" id="PF21904">
    <property type="entry name" value="CAND6-7_N"/>
    <property type="match status" value="1"/>
</dbReference>
<keyword evidence="4 7" id="KW-1133">Transmembrane helix</keyword>
<keyword evidence="3" id="KW-0732">Signal</keyword>
<evidence type="ECO:0000256" key="7">
    <source>
        <dbReference type="SAM" id="Phobius"/>
    </source>
</evidence>
<keyword evidence="2 7" id="KW-0812">Transmembrane</keyword>
<organism evidence="10 11">
    <name type="scientific">Gossypium tomentosum</name>
    <name type="common">Hawaiian cotton</name>
    <name type="synonym">Gossypium sandvicense</name>
    <dbReference type="NCBI Taxonomy" id="34277"/>
    <lineage>
        <taxon>Eukaryota</taxon>
        <taxon>Viridiplantae</taxon>
        <taxon>Streptophyta</taxon>
        <taxon>Embryophyta</taxon>
        <taxon>Tracheophyta</taxon>
        <taxon>Spermatophyta</taxon>
        <taxon>Magnoliopsida</taxon>
        <taxon>eudicotyledons</taxon>
        <taxon>Gunneridae</taxon>
        <taxon>Pentapetalae</taxon>
        <taxon>rosids</taxon>
        <taxon>malvids</taxon>
        <taxon>Malvales</taxon>
        <taxon>Malvaceae</taxon>
        <taxon>Malvoideae</taxon>
        <taxon>Gossypium</taxon>
    </lineage>
</organism>
<evidence type="ECO:0000256" key="2">
    <source>
        <dbReference type="ARBA" id="ARBA00022692"/>
    </source>
</evidence>
<name>A0A5D2IGT2_GOSTO</name>
<proteinExistence type="predicted"/>